<dbReference type="InterPro" id="IPR051093">
    <property type="entry name" value="Neuroligin/BSAL"/>
</dbReference>
<evidence type="ECO:0000259" key="4">
    <source>
        <dbReference type="Pfam" id="PF00135"/>
    </source>
</evidence>
<keyword evidence="6" id="KW-1185">Reference proteome</keyword>
<feature type="domain" description="Carboxylesterase type B" evidence="4">
    <location>
        <begin position="22"/>
        <end position="409"/>
    </location>
</feature>
<keyword evidence="3" id="KW-1133">Transmembrane helix</keyword>
<feature type="non-terminal residue" evidence="5">
    <location>
        <position position="792"/>
    </location>
</feature>
<organism evidence="5 6">
    <name type="scientific">Candidula unifasciata</name>
    <dbReference type="NCBI Taxonomy" id="100452"/>
    <lineage>
        <taxon>Eukaryota</taxon>
        <taxon>Metazoa</taxon>
        <taxon>Spiralia</taxon>
        <taxon>Lophotrochozoa</taxon>
        <taxon>Mollusca</taxon>
        <taxon>Gastropoda</taxon>
        <taxon>Heterobranchia</taxon>
        <taxon>Euthyneura</taxon>
        <taxon>Panpulmonata</taxon>
        <taxon>Eupulmonata</taxon>
        <taxon>Stylommatophora</taxon>
        <taxon>Helicina</taxon>
        <taxon>Helicoidea</taxon>
        <taxon>Geomitridae</taxon>
        <taxon>Candidula</taxon>
    </lineage>
</organism>
<comment type="caution">
    <text evidence="5">The sequence shown here is derived from an EMBL/GenBank/DDBJ whole genome shotgun (WGS) entry which is preliminary data.</text>
</comment>
<proteinExistence type="inferred from homology"/>
<dbReference type="EMBL" id="CAJHNH020001677">
    <property type="protein sequence ID" value="CAG5124021.1"/>
    <property type="molecule type" value="Genomic_DNA"/>
</dbReference>
<reference evidence="5" key="1">
    <citation type="submission" date="2021-04" db="EMBL/GenBank/DDBJ databases">
        <authorList>
            <consortium name="Molecular Ecology Group"/>
        </authorList>
    </citation>
    <scope>NUCLEOTIDE SEQUENCE</scope>
</reference>
<keyword evidence="3" id="KW-0472">Membrane</keyword>
<dbReference type="InterPro" id="IPR002018">
    <property type="entry name" value="CarbesteraseB"/>
</dbReference>
<protein>
    <recommendedName>
        <fullName evidence="4">Carboxylesterase type B domain-containing protein</fullName>
    </recommendedName>
</protein>
<dbReference type="AlphaFoldDB" id="A0A8S3ZAC0"/>
<comment type="similarity">
    <text evidence="1">Belongs to the type-B carboxylesterase/lipase family.</text>
</comment>
<dbReference type="SUPFAM" id="SSF53474">
    <property type="entry name" value="alpha/beta-Hydrolases"/>
    <property type="match status" value="1"/>
</dbReference>
<evidence type="ECO:0000256" key="2">
    <source>
        <dbReference type="SAM" id="MobiDB-lite"/>
    </source>
</evidence>
<dbReference type="PANTHER" id="PTHR43903">
    <property type="entry name" value="NEUROLIGIN"/>
    <property type="match status" value="1"/>
</dbReference>
<feature type="compositionally biased region" description="Polar residues" evidence="2">
    <location>
        <begin position="768"/>
        <end position="792"/>
    </location>
</feature>
<feature type="compositionally biased region" description="Gly residues" evidence="2">
    <location>
        <begin position="715"/>
        <end position="741"/>
    </location>
</feature>
<name>A0A8S3ZAC0_9EUPU</name>
<feature type="compositionally biased region" description="Polar residues" evidence="2">
    <location>
        <begin position="651"/>
        <end position="673"/>
    </location>
</feature>
<feature type="region of interest" description="Disordered" evidence="2">
    <location>
        <begin position="615"/>
        <end position="792"/>
    </location>
</feature>
<dbReference type="OrthoDB" id="3200163at2759"/>
<evidence type="ECO:0000313" key="5">
    <source>
        <dbReference type="EMBL" id="CAG5124021.1"/>
    </source>
</evidence>
<gene>
    <name evidence="5" type="ORF">CUNI_LOCUS9579</name>
</gene>
<dbReference type="Pfam" id="PF00135">
    <property type="entry name" value="COesterase"/>
    <property type="match status" value="1"/>
</dbReference>
<evidence type="ECO:0000313" key="6">
    <source>
        <dbReference type="Proteomes" id="UP000678393"/>
    </source>
</evidence>
<keyword evidence="3" id="KW-0812">Transmembrane</keyword>
<feature type="compositionally biased region" description="Low complexity" evidence="2">
    <location>
        <begin position="742"/>
        <end position="767"/>
    </location>
</feature>
<dbReference type="Gene3D" id="3.40.50.1820">
    <property type="entry name" value="alpha/beta hydrolase"/>
    <property type="match status" value="1"/>
</dbReference>
<evidence type="ECO:0000256" key="3">
    <source>
        <dbReference type="SAM" id="Phobius"/>
    </source>
</evidence>
<dbReference type="InterPro" id="IPR029058">
    <property type="entry name" value="AB_hydrolase_fold"/>
</dbReference>
<dbReference type="Proteomes" id="UP000678393">
    <property type="component" value="Unassembled WGS sequence"/>
</dbReference>
<feature type="transmembrane region" description="Helical" evidence="3">
    <location>
        <begin position="538"/>
        <end position="561"/>
    </location>
</feature>
<accession>A0A8S3ZAC0</accession>
<sequence length="792" mass="87256">WKPPPPPPPPPKKKKILKTTYLCFLSTEDHSAMGNYALLDITQALLWLRENIASFGGDPQKVTLFGHGTGAAIVNLLMLSPFISESRGSFFQRAIIQSGSALSSWAVAYDPKWCTEKLATNVNCSRHISNTQALIHCLRERNYTELISSAPEAPKYFSCFAPSIDWAVLPHNVKRLLREKNSKFATVPVMFGITKNEAYAYLKQDEIKKGISDFRKTQIIRSYVQNVFRYHRQKIYEILDHHYTDWTHTSDHISNRDNILEMLSDGQYVSPLMEMTNQHEQTADTYLYSFGYSTLSEGEDAEEVQGIHGDELPYVFGSPLVDGLSPFPSAYTNTERMLSEAVMTYWTNFAKTGNPNLPRNQTSVHGDKITNRFVDLKWPRYLKDTQEYLPIGRRPTVRHHYRAQKLALWLDLIPKINRDDGSDPAFHLLDNYNNASTFDDFQRLILDNTYSSSSSLRPGRPVIPYYLDSTTQNPYYGEVTEDEKGDKTDGLQKHGLHNGLLFNNGSIHCHSVDDTRYHQTVETPNAAGKGDITSGVPLSIVIAIGGSLLLINILIFAGLCYQRERMRKMREASKPLPPSELDFEEARFRKLDSNRSSPCPTGIASTGGECLSLMSGASSHKHASPVKQHVNSHVHMPSPQPSLHSRRGHSQSRATTPMESVSCSYSPVPTHASSPVHRTHTGVSQSGVTLGHRGEANFTNKIRAPSDVTHKSSDSGGGGGHVLGGGGVSTFGIGHQAGGSHVGTPSGTPSGSSSGVTGSVNTPVSGGPTDSTTEPVYKTINKSGQNNAVTVV</sequence>
<evidence type="ECO:0000256" key="1">
    <source>
        <dbReference type="ARBA" id="ARBA00005964"/>
    </source>
</evidence>